<gene>
    <name evidence="2" type="ORF">SAMN05421757_103309</name>
</gene>
<evidence type="ECO:0000313" key="2">
    <source>
        <dbReference type="EMBL" id="SNS78057.1"/>
    </source>
</evidence>
<dbReference type="AlphaFoldDB" id="A0A239H9M2"/>
<keyword evidence="2" id="KW-0808">Transferase</keyword>
<dbReference type="RefSeq" id="WP_089232896.1">
    <property type="nucleotide sequence ID" value="NZ_FZOY01000003.1"/>
</dbReference>
<accession>A0A239H9M2</accession>
<dbReference type="Pfam" id="PF00535">
    <property type="entry name" value="Glycos_transf_2"/>
    <property type="match status" value="1"/>
</dbReference>
<dbReference type="Gene3D" id="3.90.550.10">
    <property type="entry name" value="Spore Coat Polysaccharide Biosynthesis Protein SpsA, Chain A"/>
    <property type="match status" value="1"/>
</dbReference>
<reference evidence="2 3" key="1">
    <citation type="submission" date="2017-06" db="EMBL/GenBank/DDBJ databases">
        <authorList>
            <person name="Kim H.J."/>
            <person name="Triplett B.A."/>
        </authorList>
    </citation>
    <scope>NUCLEOTIDE SEQUENCE [LARGE SCALE GENOMIC DNA]</scope>
    <source>
        <strain evidence="2 3">DSM 29339</strain>
    </source>
</reference>
<evidence type="ECO:0000313" key="3">
    <source>
        <dbReference type="Proteomes" id="UP000198426"/>
    </source>
</evidence>
<dbReference type="PANTHER" id="PTHR22916">
    <property type="entry name" value="GLYCOSYLTRANSFERASE"/>
    <property type="match status" value="1"/>
</dbReference>
<proteinExistence type="predicted"/>
<dbReference type="InterPro" id="IPR001173">
    <property type="entry name" value="Glyco_trans_2-like"/>
</dbReference>
<sequence>MPDTAPPASRRYLVVSPCRNEAAYLRRTLDAVVAQTERPALWIVVDDGSTDETPAILANYAARHEWIRVVPKPDRGHRAVGPGVIEAFEAGLAAAPPLDGFDYLCKLDLDLDLPRAYFATLMDRLEADPRLGTCSGKPWYRTTSGAWISEKCGDEASVGMTKFYRVACFQEIGGFVREVNWDSIDCHKARQLGWTARSWDDPEIRIEHLRPMGSSQSGIVSGRRRAGYAQYYMGTDPLYFTATALYRMTRPPYVIGGLAMLWGYGESWLAGKPRQQDTALIAFIRRYQRRALRVGKRRALEEVEARQAGLRGPGTP</sequence>
<dbReference type="OrthoDB" id="5291101at2"/>
<protein>
    <submittedName>
        <fullName evidence="2">Glycosyltransferase involved in cell wall bisynthesis</fullName>
    </submittedName>
</protein>
<name>A0A239H9M2_9RHOB</name>
<dbReference type="GO" id="GO:0016758">
    <property type="term" value="F:hexosyltransferase activity"/>
    <property type="evidence" value="ECO:0007669"/>
    <property type="project" value="UniProtKB-ARBA"/>
</dbReference>
<dbReference type="Proteomes" id="UP000198426">
    <property type="component" value="Unassembled WGS sequence"/>
</dbReference>
<organism evidence="2 3">
    <name type="scientific">Tropicimonas sediminicola</name>
    <dbReference type="NCBI Taxonomy" id="1031541"/>
    <lineage>
        <taxon>Bacteria</taxon>
        <taxon>Pseudomonadati</taxon>
        <taxon>Pseudomonadota</taxon>
        <taxon>Alphaproteobacteria</taxon>
        <taxon>Rhodobacterales</taxon>
        <taxon>Roseobacteraceae</taxon>
        <taxon>Tropicimonas</taxon>
    </lineage>
</organism>
<dbReference type="CDD" id="cd00761">
    <property type="entry name" value="Glyco_tranf_GTA_type"/>
    <property type="match status" value="1"/>
</dbReference>
<evidence type="ECO:0000259" key="1">
    <source>
        <dbReference type="Pfam" id="PF00535"/>
    </source>
</evidence>
<dbReference type="SUPFAM" id="SSF53448">
    <property type="entry name" value="Nucleotide-diphospho-sugar transferases"/>
    <property type="match status" value="1"/>
</dbReference>
<dbReference type="EMBL" id="FZOY01000003">
    <property type="protein sequence ID" value="SNS78057.1"/>
    <property type="molecule type" value="Genomic_DNA"/>
</dbReference>
<feature type="domain" description="Glycosyltransferase 2-like" evidence="1">
    <location>
        <begin position="14"/>
        <end position="147"/>
    </location>
</feature>
<keyword evidence="3" id="KW-1185">Reference proteome</keyword>
<dbReference type="InterPro" id="IPR029044">
    <property type="entry name" value="Nucleotide-diphossugar_trans"/>
</dbReference>